<protein>
    <recommendedName>
        <fullName evidence="2">RRM domain-containing protein</fullName>
    </recommendedName>
</protein>
<dbReference type="GO" id="GO:0003723">
    <property type="term" value="F:RNA binding"/>
    <property type="evidence" value="ECO:0007669"/>
    <property type="project" value="InterPro"/>
</dbReference>
<dbReference type="Proteomes" id="UP000030762">
    <property type="component" value="Unassembled WGS sequence"/>
</dbReference>
<evidence type="ECO:0000259" key="2">
    <source>
        <dbReference type="Pfam" id="PF00076"/>
    </source>
</evidence>
<dbReference type="EMBL" id="JH767242">
    <property type="protein sequence ID" value="EQC26095.1"/>
    <property type="molecule type" value="Genomic_DNA"/>
</dbReference>
<feature type="region of interest" description="Disordered" evidence="1">
    <location>
        <begin position="211"/>
        <end position="231"/>
    </location>
</feature>
<feature type="domain" description="RRM" evidence="2">
    <location>
        <begin position="297"/>
        <end position="367"/>
    </location>
</feature>
<dbReference type="VEuPathDB" id="FungiDB:SDRG_16047"/>
<evidence type="ECO:0000313" key="4">
    <source>
        <dbReference type="Proteomes" id="UP000030762"/>
    </source>
</evidence>
<dbReference type="Gene3D" id="3.30.70.330">
    <property type="match status" value="1"/>
</dbReference>
<dbReference type="SUPFAM" id="SSF54928">
    <property type="entry name" value="RNA-binding domain, RBD"/>
    <property type="match status" value="1"/>
</dbReference>
<organism evidence="3 4">
    <name type="scientific">Saprolegnia diclina (strain VS20)</name>
    <dbReference type="NCBI Taxonomy" id="1156394"/>
    <lineage>
        <taxon>Eukaryota</taxon>
        <taxon>Sar</taxon>
        <taxon>Stramenopiles</taxon>
        <taxon>Oomycota</taxon>
        <taxon>Saprolegniomycetes</taxon>
        <taxon>Saprolegniales</taxon>
        <taxon>Saprolegniaceae</taxon>
        <taxon>Saprolegnia</taxon>
    </lineage>
</organism>
<dbReference type="eggNOG" id="ENOG502QVZ3">
    <property type="taxonomic scope" value="Eukaryota"/>
</dbReference>
<dbReference type="InParanoid" id="T0PYF4"/>
<dbReference type="STRING" id="1156394.T0PYF4"/>
<dbReference type="InterPro" id="IPR035979">
    <property type="entry name" value="RBD_domain_sf"/>
</dbReference>
<dbReference type="OrthoDB" id="76445at2759"/>
<evidence type="ECO:0000256" key="1">
    <source>
        <dbReference type="SAM" id="MobiDB-lite"/>
    </source>
</evidence>
<dbReference type="OMA" id="SACDECK"/>
<keyword evidence="4" id="KW-1185">Reference proteome</keyword>
<feature type="compositionally biased region" description="Polar residues" evidence="1">
    <location>
        <begin position="211"/>
        <end position="223"/>
    </location>
</feature>
<feature type="region of interest" description="Disordered" evidence="1">
    <location>
        <begin position="244"/>
        <end position="263"/>
    </location>
</feature>
<proteinExistence type="predicted"/>
<reference evidence="3 4" key="1">
    <citation type="submission" date="2012-04" db="EMBL/GenBank/DDBJ databases">
        <title>The Genome Sequence of Saprolegnia declina VS20.</title>
        <authorList>
            <consortium name="The Broad Institute Genome Sequencing Platform"/>
            <person name="Russ C."/>
            <person name="Nusbaum C."/>
            <person name="Tyler B."/>
            <person name="van West P."/>
            <person name="Dieguez-Uribeondo J."/>
            <person name="de Bruijn I."/>
            <person name="Tripathy S."/>
            <person name="Jiang R."/>
            <person name="Young S.K."/>
            <person name="Zeng Q."/>
            <person name="Gargeya S."/>
            <person name="Fitzgerald M."/>
            <person name="Haas B."/>
            <person name="Abouelleil A."/>
            <person name="Alvarado L."/>
            <person name="Arachchi H.M."/>
            <person name="Berlin A."/>
            <person name="Chapman S.B."/>
            <person name="Goldberg J."/>
            <person name="Griggs A."/>
            <person name="Gujja S."/>
            <person name="Hansen M."/>
            <person name="Howarth C."/>
            <person name="Imamovic A."/>
            <person name="Larimer J."/>
            <person name="McCowen C."/>
            <person name="Montmayeur A."/>
            <person name="Murphy C."/>
            <person name="Neiman D."/>
            <person name="Pearson M."/>
            <person name="Priest M."/>
            <person name="Roberts A."/>
            <person name="Saif S."/>
            <person name="Shea T."/>
            <person name="Sisk P."/>
            <person name="Sykes S."/>
            <person name="Wortman J."/>
            <person name="Nusbaum C."/>
            <person name="Birren B."/>
        </authorList>
    </citation>
    <scope>NUCLEOTIDE SEQUENCE [LARGE SCALE GENOMIC DNA]</scope>
    <source>
        <strain evidence="3 4">VS20</strain>
    </source>
</reference>
<gene>
    <name evidence="3" type="ORF">SDRG_16047</name>
</gene>
<dbReference type="Pfam" id="PF00076">
    <property type="entry name" value="RRM_1"/>
    <property type="match status" value="1"/>
</dbReference>
<dbReference type="RefSeq" id="XP_008620462.1">
    <property type="nucleotide sequence ID" value="XM_008622240.1"/>
</dbReference>
<accession>T0PYF4</accession>
<name>T0PYF4_SAPDV</name>
<dbReference type="InterPro" id="IPR012677">
    <property type="entry name" value="Nucleotide-bd_a/b_plait_sf"/>
</dbReference>
<dbReference type="InterPro" id="IPR000504">
    <property type="entry name" value="RRM_dom"/>
</dbReference>
<dbReference type="GeneID" id="19956774"/>
<sequence>MAERFDGPVLVDRAGFSAWQADFMTSATAQGYAKYYIEATFDDPAAFAAAIAQLEARNSVVVPADADAAQRYAHFKELHVFYLEQFHARARVYLASAIDPSLQRAISTLASSYDAYQHLLQRFAPSSAAAILASLTSVAGDEPATIVRRVDELVPVLRAAVVGDKDLCQLSVIDYDRHVWNELRTALIAQCFLGAPRCAADEDLAPLAATTVESPTPASSTPLSCHARVADASTPSELGAAHLPETAASSSEKAPDDTEPDPKRQRIQDLLSEAVSSEGEEEGEVLPRDELPLARTVYVTQLNHNVTEAVLQDLCESFGLEMDPTTNFPVIDVFLNHRTRRPRGDGILRFTTAQGAGDAVTTLHNKQARPHLPVLHARLLDSATFALLTAQIYAPRTLWTCATCRREISCWRSACDECKQPRIRPAACSELFPTDWLCPLYVAW</sequence>
<dbReference type="AlphaFoldDB" id="T0PYF4"/>
<evidence type="ECO:0000313" key="3">
    <source>
        <dbReference type="EMBL" id="EQC26095.1"/>
    </source>
</evidence>
<feature type="compositionally biased region" description="Basic and acidic residues" evidence="1">
    <location>
        <begin position="253"/>
        <end position="263"/>
    </location>
</feature>